<accession>A0ABZ0VQX6</accession>
<evidence type="ECO:0000313" key="1">
    <source>
        <dbReference type="EMBL" id="WQB99660.1"/>
    </source>
</evidence>
<proteinExistence type="predicted"/>
<dbReference type="Proteomes" id="UP001322481">
    <property type="component" value="Chromosome"/>
</dbReference>
<sequence length="112" mass="12420">MLHLNSGTRSYAPPQTTYYLLQLAERLINVDAAAAFDLTASLLQAGRRSGHENESLGVDLLVGLIGVFLADHKEIFEDPARRAALVDCLETFLEAGWPAARRLLYRLPELIQ</sequence>
<gene>
    <name evidence="1" type="ORF">U0R22_003848</name>
</gene>
<dbReference type="RefSeq" id="WP_322414440.1">
    <property type="nucleotide sequence ID" value="NZ_CP139858.1"/>
</dbReference>
<evidence type="ECO:0000313" key="2">
    <source>
        <dbReference type="Proteomes" id="UP001322481"/>
    </source>
</evidence>
<organism evidence="1 2">
    <name type="scientific">Mesorhizobium huakuii</name>
    <dbReference type="NCBI Taxonomy" id="28104"/>
    <lineage>
        <taxon>Bacteria</taxon>
        <taxon>Pseudomonadati</taxon>
        <taxon>Pseudomonadota</taxon>
        <taxon>Alphaproteobacteria</taxon>
        <taxon>Hyphomicrobiales</taxon>
        <taxon>Phyllobacteriaceae</taxon>
        <taxon>Mesorhizobium</taxon>
    </lineage>
</organism>
<name>A0ABZ0VQX6_9HYPH</name>
<dbReference type="EMBL" id="CP139858">
    <property type="protein sequence ID" value="WQB99660.1"/>
    <property type="molecule type" value="Genomic_DNA"/>
</dbReference>
<reference evidence="1 2" key="1">
    <citation type="submission" date="2023-11" db="EMBL/GenBank/DDBJ databases">
        <authorList>
            <person name="Panchal A.K."/>
            <person name="Meaney J.S."/>
            <person name="Karas B.J."/>
            <person name="diCenzo G.C."/>
        </authorList>
    </citation>
    <scope>NUCLEOTIDE SEQUENCE [LARGE SCALE GENOMIC DNA]</scope>
    <source>
        <strain evidence="1 2">NZP2235</strain>
    </source>
</reference>
<keyword evidence="2" id="KW-1185">Reference proteome</keyword>
<protein>
    <submittedName>
        <fullName evidence="1">Uncharacterized protein</fullName>
    </submittedName>
</protein>